<gene>
    <name evidence="2" type="ORF">LCGC14_0214670</name>
</gene>
<dbReference type="AlphaFoldDB" id="A0A0F9UJH9"/>
<evidence type="ECO:0000256" key="1">
    <source>
        <dbReference type="ARBA" id="ARBA00009512"/>
    </source>
</evidence>
<evidence type="ECO:0000313" key="2">
    <source>
        <dbReference type="EMBL" id="KKN91794.1"/>
    </source>
</evidence>
<dbReference type="HAMAP" id="MF_00360">
    <property type="entry name" value="Ribosomal_bS6"/>
    <property type="match status" value="1"/>
</dbReference>
<accession>A0A0F9UJH9</accession>
<dbReference type="SUPFAM" id="SSF54995">
    <property type="entry name" value="Ribosomal protein S6"/>
    <property type="match status" value="1"/>
</dbReference>
<dbReference type="InterPro" id="IPR035980">
    <property type="entry name" value="Ribosomal_bS6_sf"/>
</dbReference>
<dbReference type="InterPro" id="IPR014717">
    <property type="entry name" value="Transl_elong_EF1B/ribsomal_bS6"/>
</dbReference>
<dbReference type="GO" id="GO:0006412">
    <property type="term" value="P:translation"/>
    <property type="evidence" value="ECO:0007669"/>
    <property type="project" value="InterPro"/>
</dbReference>
<dbReference type="InterPro" id="IPR000529">
    <property type="entry name" value="Ribosomal_bS6"/>
</dbReference>
<comment type="caution">
    <text evidence="2">The sequence shown here is derived from an EMBL/GenBank/DDBJ whole genome shotgun (WGS) entry which is preliminary data.</text>
</comment>
<dbReference type="GO" id="GO:0003735">
    <property type="term" value="F:structural constituent of ribosome"/>
    <property type="evidence" value="ECO:0007669"/>
    <property type="project" value="InterPro"/>
</dbReference>
<dbReference type="Gene3D" id="3.30.70.60">
    <property type="match status" value="1"/>
</dbReference>
<dbReference type="InterPro" id="IPR020814">
    <property type="entry name" value="Ribosomal_S6_plastid/chlpt"/>
</dbReference>
<sequence>MKLYELTYFLSSNLNEEELKNFSEKIFSFIKENEGTLVENSLAQAKIVKKKLASPIKKESQAYLNVLSFYFDPQKIEKLKVKLTSESQILRYVILAKKIPEKTKIYGPLSIISKAKDVKPPPKKVDLKEIEKKLEEILGE</sequence>
<name>A0A0F9UJH9_9ZZZZ</name>
<dbReference type="NCBIfam" id="TIGR00166">
    <property type="entry name" value="S6"/>
    <property type="match status" value="1"/>
</dbReference>
<dbReference type="EMBL" id="LAZR01000100">
    <property type="protein sequence ID" value="KKN91794.1"/>
    <property type="molecule type" value="Genomic_DNA"/>
</dbReference>
<reference evidence="2" key="1">
    <citation type="journal article" date="2015" name="Nature">
        <title>Complex archaea that bridge the gap between prokaryotes and eukaryotes.</title>
        <authorList>
            <person name="Spang A."/>
            <person name="Saw J.H."/>
            <person name="Jorgensen S.L."/>
            <person name="Zaremba-Niedzwiedzka K."/>
            <person name="Martijn J."/>
            <person name="Lind A.E."/>
            <person name="van Eijk R."/>
            <person name="Schleper C."/>
            <person name="Guy L."/>
            <person name="Ettema T.J."/>
        </authorList>
    </citation>
    <scope>NUCLEOTIDE SEQUENCE</scope>
</reference>
<protein>
    <recommendedName>
        <fullName evidence="3">30S ribosomal protein S6</fullName>
    </recommendedName>
</protein>
<comment type="similarity">
    <text evidence="1">Belongs to the bacterial ribosomal protein bS6 family.</text>
</comment>
<organism evidence="2">
    <name type="scientific">marine sediment metagenome</name>
    <dbReference type="NCBI Taxonomy" id="412755"/>
    <lineage>
        <taxon>unclassified sequences</taxon>
        <taxon>metagenomes</taxon>
        <taxon>ecological metagenomes</taxon>
    </lineage>
</organism>
<evidence type="ECO:0008006" key="3">
    <source>
        <dbReference type="Google" id="ProtNLM"/>
    </source>
</evidence>
<dbReference type="Pfam" id="PF01250">
    <property type="entry name" value="Ribosomal_S6"/>
    <property type="match status" value="1"/>
</dbReference>
<dbReference type="GO" id="GO:0005840">
    <property type="term" value="C:ribosome"/>
    <property type="evidence" value="ECO:0007669"/>
    <property type="project" value="InterPro"/>
</dbReference>
<proteinExistence type="inferred from homology"/>
<dbReference type="GO" id="GO:0019843">
    <property type="term" value="F:rRNA binding"/>
    <property type="evidence" value="ECO:0007669"/>
    <property type="project" value="InterPro"/>
</dbReference>